<reference evidence="10" key="1">
    <citation type="submission" date="2022-12" db="EMBL/GenBank/DDBJ databases">
        <authorList>
            <person name="Deng Y."/>
            <person name="Zhang Y.-Q."/>
        </authorList>
    </citation>
    <scope>NUCLEOTIDE SEQUENCE</scope>
    <source>
        <strain evidence="10">CPCC 205372</strain>
    </source>
</reference>
<keyword evidence="4" id="KW-0547">Nucleotide-binding</keyword>
<proteinExistence type="predicted"/>
<dbReference type="PROSITE" id="PS50011">
    <property type="entry name" value="PROTEIN_KINASE_DOM"/>
    <property type="match status" value="1"/>
</dbReference>
<name>A0ABT4Q0J1_9MYCO</name>
<dbReference type="SMART" id="SM00220">
    <property type="entry name" value="S_TKc"/>
    <property type="match status" value="1"/>
</dbReference>
<dbReference type="InterPro" id="IPR011009">
    <property type="entry name" value="Kinase-like_dom_sf"/>
</dbReference>
<keyword evidence="8" id="KW-1133">Transmembrane helix</keyword>
<dbReference type="Gene3D" id="3.30.200.20">
    <property type="entry name" value="Phosphorylase Kinase, domain 1"/>
    <property type="match status" value="1"/>
</dbReference>
<dbReference type="GO" id="GO:0016301">
    <property type="term" value="F:kinase activity"/>
    <property type="evidence" value="ECO:0007669"/>
    <property type="project" value="UniProtKB-KW"/>
</dbReference>
<evidence type="ECO:0000259" key="9">
    <source>
        <dbReference type="PROSITE" id="PS50011"/>
    </source>
</evidence>
<dbReference type="Proteomes" id="UP001142153">
    <property type="component" value="Unassembled WGS sequence"/>
</dbReference>
<keyword evidence="5 10" id="KW-0418">Kinase</keyword>
<keyword evidence="2" id="KW-0723">Serine/threonine-protein kinase</keyword>
<gene>
    <name evidence="10" type="ORF">O6P37_25825</name>
</gene>
<keyword evidence="11" id="KW-1185">Reference proteome</keyword>
<evidence type="ECO:0000256" key="3">
    <source>
        <dbReference type="ARBA" id="ARBA00022679"/>
    </source>
</evidence>
<dbReference type="Pfam" id="PF00069">
    <property type="entry name" value="Pkinase"/>
    <property type="match status" value="1"/>
</dbReference>
<dbReference type="CDD" id="cd14014">
    <property type="entry name" value="STKc_PknB_like"/>
    <property type="match status" value="1"/>
</dbReference>
<organism evidence="10 11">
    <name type="scientific">Mycobacterium hippophais</name>
    <dbReference type="NCBI Taxonomy" id="3016340"/>
    <lineage>
        <taxon>Bacteria</taxon>
        <taxon>Bacillati</taxon>
        <taxon>Actinomycetota</taxon>
        <taxon>Actinomycetes</taxon>
        <taxon>Mycobacteriales</taxon>
        <taxon>Mycobacteriaceae</taxon>
        <taxon>Mycobacterium</taxon>
    </lineage>
</organism>
<sequence length="498" mass="53312">MGMSAGDVFAGYKVVSALGAGGMGVVYLVDHPRLPSRDAMKVLPAGLLADSTFRERFNREADLAASLWHPHIVGIHDRGEFDGQLWITMDFVDGTDAARLLTERYPHGLPAPAVDAIVSAIASALDYAHKRGMLHRDVKPANIMVSQLDDIGERRILLADFGIARPLHEISGLTDTNMTVGTVAYAAPEQLMGENVDGRADQYALAASAYELLTGARLFPGANQAAVISRHLSAPPPTLGTTHPHLAALDAVLGRALAKQPADRFPTCSDFARAFTAALPYDPPESAAARPIDPAASTQATPTTAWPYPQSFSTAPTELAQAGWTSYPQANGQPPTRRPQRARVAVPLLLAILLAGAAAFAGLQFTRESPSAGEPEWQPYVEAAKSFTVDLMSLTATTADDDVQRIIDGSTGQFRDDFLQRRGEFTQTAREAGVTTKATVSEAALDSFEPPEATVLVAANSTVTNNAGQDQEPRGWRLDMTVVKQAEEFKISRVEFVS</sequence>
<protein>
    <recommendedName>
        <fullName evidence="1">non-specific serine/threonine protein kinase</fullName>
        <ecNumber evidence="1">2.7.11.1</ecNumber>
    </recommendedName>
</protein>
<dbReference type="EC" id="2.7.11.1" evidence="1"/>
<evidence type="ECO:0000256" key="1">
    <source>
        <dbReference type="ARBA" id="ARBA00012513"/>
    </source>
</evidence>
<dbReference type="PANTHER" id="PTHR43289">
    <property type="entry name" value="MITOGEN-ACTIVATED PROTEIN KINASE KINASE KINASE 20-RELATED"/>
    <property type="match status" value="1"/>
</dbReference>
<feature type="domain" description="Protein kinase" evidence="9">
    <location>
        <begin position="12"/>
        <end position="276"/>
    </location>
</feature>
<keyword evidence="8" id="KW-0812">Transmembrane</keyword>
<evidence type="ECO:0000256" key="8">
    <source>
        <dbReference type="SAM" id="Phobius"/>
    </source>
</evidence>
<comment type="caution">
    <text evidence="10">The sequence shown here is derived from an EMBL/GenBank/DDBJ whole genome shotgun (WGS) entry which is preliminary data.</text>
</comment>
<dbReference type="EMBL" id="JAPZPY010000016">
    <property type="protein sequence ID" value="MCZ8382295.1"/>
    <property type="molecule type" value="Genomic_DNA"/>
</dbReference>
<evidence type="ECO:0000256" key="7">
    <source>
        <dbReference type="SAM" id="MobiDB-lite"/>
    </source>
</evidence>
<keyword evidence="3" id="KW-0808">Transferase</keyword>
<dbReference type="InterPro" id="IPR008271">
    <property type="entry name" value="Ser/Thr_kinase_AS"/>
</dbReference>
<dbReference type="RefSeq" id="WP_269896765.1">
    <property type="nucleotide sequence ID" value="NZ_JAPZPY010000016.1"/>
</dbReference>
<evidence type="ECO:0000256" key="4">
    <source>
        <dbReference type="ARBA" id="ARBA00022741"/>
    </source>
</evidence>
<feature type="transmembrane region" description="Helical" evidence="8">
    <location>
        <begin position="12"/>
        <end position="29"/>
    </location>
</feature>
<evidence type="ECO:0000256" key="6">
    <source>
        <dbReference type="ARBA" id="ARBA00022840"/>
    </source>
</evidence>
<evidence type="ECO:0000256" key="5">
    <source>
        <dbReference type="ARBA" id="ARBA00022777"/>
    </source>
</evidence>
<dbReference type="PANTHER" id="PTHR43289:SF6">
    <property type="entry name" value="SERINE_THREONINE-PROTEIN KINASE NEKL-3"/>
    <property type="match status" value="1"/>
</dbReference>
<feature type="transmembrane region" description="Helical" evidence="8">
    <location>
        <begin position="344"/>
        <end position="365"/>
    </location>
</feature>
<dbReference type="InterPro" id="IPR000719">
    <property type="entry name" value="Prot_kinase_dom"/>
</dbReference>
<dbReference type="SUPFAM" id="SSF56112">
    <property type="entry name" value="Protein kinase-like (PK-like)"/>
    <property type="match status" value="1"/>
</dbReference>
<dbReference type="PROSITE" id="PS00108">
    <property type="entry name" value="PROTEIN_KINASE_ST"/>
    <property type="match status" value="1"/>
</dbReference>
<evidence type="ECO:0000313" key="10">
    <source>
        <dbReference type="EMBL" id="MCZ8382295.1"/>
    </source>
</evidence>
<evidence type="ECO:0000313" key="11">
    <source>
        <dbReference type="Proteomes" id="UP001142153"/>
    </source>
</evidence>
<dbReference type="Gene3D" id="1.10.510.10">
    <property type="entry name" value="Transferase(Phosphotransferase) domain 1"/>
    <property type="match status" value="1"/>
</dbReference>
<accession>A0ABT4Q0J1</accession>
<keyword evidence="8" id="KW-0472">Membrane</keyword>
<feature type="compositionally biased region" description="Low complexity" evidence="7">
    <location>
        <begin position="294"/>
        <end position="307"/>
    </location>
</feature>
<keyword evidence="6" id="KW-0067">ATP-binding</keyword>
<feature type="region of interest" description="Disordered" evidence="7">
    <location>
        <begin position="286"/>
        <end position="311"/>
    </location>
</feature>
<evidence type="ECO:0000256" key="2">
    <source>
        <dbReference type="ARBA" id="ARBA00022527"/>
    </source>
</evidence>